<dbReference type="PANTHER" id="PTHR43822:SF2">
    <property type="entry name" value="HOMOACONITASE, MITOCHONDRIAL"/>
    <property type="match status" value="1"/>
</dbReference>
<dbReference type="GO" id="GO:0043436">
    <property type="term" value="P:oxoacid metabolic process"/>
    <property type="evidence" value="ECO:0007669"/>
    <property type="project" value="UniProtKB-ARBA"/>
</dbReference>
<dbReference type="GO" id="GO:0016829">
    <property type="term" value="F:lyase activity"/>
    <property type="evidence" value="ECO:0007669"/>
    <property type="project" value="UniProtKB-KW"/>
</dbReference>
<reference evidence="7 8" key="1">
    <citation type="submission" date="2018-06" db="EMBL/GenBank/DDBJ databases">
        <title>Genomic Encyclopedia of Archaeal and Bacterial Type Strains, Phase II (KMG-II): from individual species to whole genera.</title>
        <authorList>
            <person name="Goeker M."/>
        </authorList>
    </citation>
    <scope>NUCLEOTIDE SEQUENCE [LARGE SCALE GENOMIC DNA]</scope>
    <source>
        <strain evidence="7 8">DSM 24525</strain>
    </source>
</reference>
<organism evidence="7 8">
    <name type="scientific">Humitalea rosea</name>
    <dbReference type="NCBI Taxonomy" id="990373"/>
    <lineage>
        <taxon>Bacteria</taxon>
        <taxon>Pseudomonadati</taxon>
        <taxon>Pseudomonadota</taxon>
        <taxon>Alphaproteobacteria</taxon>
        <taxon>Acetobacterales</taxon>
        <taxon>Roseomonadaceae</taxon>
        <taxon>Humitalea</taxon>
    </lineage>
</organism>
<gene>
    <name evidence="7" type="ORF">C8P66_12062</name>
</gene>
<keyword evidence="5" id="KW-0456">Lyase</keyword>
<dbReference type="PANTHER" id="PTHR43822">
    <property type="entry name" value="HOMOACONITASE, MITOCHONDRIAL-RELATED"/>
    <property type="match status" value="1"/>
</dbReference>
<dbReference type="EMBL" id="QKYU01000020">
    <property type="protein sequence ID" value="PZW41871.1"/>
    <property type="molecule type" value="Genomic_DNA"/>
</dbReference>
<dbReference type="Pfam" id="PF00330">
    <property type="entry name" value="Aconitase"/>
    <property type="match status" value="2"/>
</dbReference>
<keyword evidence="3" id="KW-0408">Iron</keyword>
<evidence type="ECO:0000313" key="7">
    <source>
        <dbReference type="EMBL" id="PZW41871.1"/>
    </source>
</evidence>
<dbReference type="Proteomes" id="UP000249688">
    <property type="component" value="Unassembled WGS sequence"/>
</dbReference>
<dbReference type="RefSeq" id="WP_111399447.1">
    <property type="nucleotide sequence ID" value="NZ_QKYU01000020.1"/>
</dbReference>
<keyword evidence="4" id="KW-0411">Iron-sulfur</keyword>
<evidence type="ECO:0000259" key="6">
    <source>
        <dbReference type="Pfam" id="PF00330"/>
    </source>
</evidence>
<comment type="caution">
    <text evidence="7">The sequence shown here is derived from an EMBL/GenBank/DDBJ whole genome shotgun (WGS) entry which is preliminary data.</text>
</comment>
<dbReference type="InterPro" id="IPR001030">
    <property type="entry name" value="Acoase/IPM_deHydtase_lsu_aba"/>
</dbReference>
<feature type="domain" description="Aconitase/3-isopropylmalate dehydratase large subunit alpha/beta/alpha" evidence="6">
    <location>
        <begin position="30"/>
        <end position="286"/>
    </location>
</feature>
<dbReference type="PRINTS" id="PR00415">
    <property type="entry name" value="ACONITASE"/>
</dbReference>
<evidence type="ECO:0000256" key="2">
    <source>
        <dbReference type="ARBA" id="ARBA00022723"/>
    </source>
</evidence>
<evidence type="ECO:0000256" key="3">
    <source>
        <dbReference type="ARBA" id="ARBA00023004"/>
    </source>
</evidence>
<keyword evidence="8" id="KW-1185">Reference proteome</keyword>
<protein>
    <submittedName>
        <fullName evidence="7">3-isopropylmalate dehydratase large subunit</fullName>
    </submittedName>
</protein>
<keyword evidence="2" id="KW-0479">Metal-binding</keyword>
<evidence type="ECO:0000256" key="5">
    <source>
        <dbReference type="ARBA" id="ARBA00023239"/>
    </source>
</evidence>
<dbReference type="InterPro" id="IPR036008">
    <property type="entry name" value="Aconitase_4Fe-4S_dom"/>
</dbReference>
<name>A0A2W7I4R0_9PROT</name>
<accession>A0A2W7I4R0</accession>
<proteinExistence type="predicted"/>
<sequence length="423" mass="45276">MAGQTFAQKVIARTIGRDQVQVGDYVTVSADYTVCQELFWPSHKANLERIGVDRIPRPDKAVMVIDHSTSAAMGSHHCETHRTLRDWCGVQGIENFFGPGSGLRHLVMTERGFARPGLLIFSDEGNIASIGAVGALNIPISTEVLVSLISDENWLAVPPSARITLDGSLPFGVTARDLIQTIIRDFGTTDRLLGCCVEFAGPAIAGLSLDDRQTILASLFHSGAYTGVMPVDAVARAYVEARAAGRPYHVTEADPDAAYVLEARYDLGALTPMVTRPPDLHGAVAVGEVAGQRIDQATIGSCSGNRIDDMRATAEILRGRKVARHVTLYITPGSREVYSAAAREGLLEVFSDAGATVLAPGCTTCWGYQGQLNDHEVLISTQQFNYQGRNGSRLAEVYLAGPYAVAAAAVAGQIIDPREMLAP</sequence>
<dbReference type="Gene3D" id="3.30.499.10">
    <property type="entry name" value="Aconitase, domain 3"/>
    <property type="match status" value="2"/>
</dbReference>
<evidence type="ECO:0000313" key="8">
    <source>
        <dbReference type="Proteomes" id="UP000249688"/>
    </source>
</evidence>
<dbReference type="GO" id="GO:0051536">
    <property type="term" value="F:iron-sulfur cluster binding"/>
    <property type="evidence" value="ECO:0007669"/>
    <property type="project" value="UniProtKB-KW"/>
</dbReference>
<evidence type="ECO:0000256" key="1">
    <source>
        <dbReference type="ARBA" id="ARBA00011271"/>
    </source>
</evidence>
<dbReference type="OrthoDB" id="9802769at2"/>
<dbReference type="GO" id="GO:0046872">
    <property type="term" value="F:metal ion binding"/>
    <property type="evidence" value="ECO:0007669"/>
    <property type="project" value="UniProtKB-KW"/>
</dbReference>
<dbReference type="InterPro" id="IPR050067">
    <property type="entry name" value="IPM_dehydratase_rel_enz"/>
</dbReference>
<feature type="domain" description="Aconitase/3-isopropylmalate dehydratase large subunit alpha/beta/alpha" evidence="6">
    <location>
        <begin position="290"/>
        <end position="412"/>
    </location>
</feature>
<evidence type="ECO:0000256" key="4">
    <source>
        <dbReference type="ARBA" id="ARBA00023014"/>
    </source>
</evidence>
<comment type="subunit">
    <text evidence="1">Heterodimer of LeuC and LeuD.</text>
</comment>
<dbReference type="AlphaFoldDB" id="A0A2W7I4R0"/>
<dbReference type="InterPro" id="IPR015931">
    <property type="entry name" value="Acnase/IPM_dHydase_lsu_aba_1/3"/>
</dbReference>
<dbReference type="SUPFAM" id="SSF53732">
    <property type="entry name" value="Aconitase iron-sulfur domain"/>
    <property type="match status" value="1"/>
</dbReference>